<reference evidence="1" key="3">
    <citation type="submission" date="2015-04" db="UniProtKB">
        <authorList>
            <consortium name="EnsemblPlants"/>
        </authorList>
    </citation>
    <scope>IDENTIFICATION</scope>
</reference>
<reference evidence="1 2" key="1">
    <citation type="submission" date="2012-08" db="EMBL/GenBank/DDBJ databases">
        <title>Oryza genome evolution.</title>
        <authorList>
            <person name="Wing R.A."/>
        </authorList>
    </citation>
    <scope>NUCLEOTIDE SEQUENCE</scope>
</reference>
<dbReference type="PANTHER" id="PTHR34591:SF21">
    <property type="entry name" value="F-BOX DOMAIN CONTAINING PROTEIN, EXPRESSED"/>
    <property type="match status" value="1"/>
</dbReference>
<sequence length="279" mass="32725">MEWSPSPWKVEVFSSRTSRLWKERTFVRDGEPLGTVEDMRMDPSYPTGDRPRQWYGVYHQGALYVHCRGHFVARFSFSNDKYQIIKTPEENSENYEFAKPFLGRAKNGICYGIIGKKCQPQIWILRESCGQMDWILKHTDDLKHFDEELRTFDYTIRYIRLEVDGSKHEKNETLSKVNSEWDSDNDDFISVTVLMDSTAMHGFKSLDSILIKKLSAWCIHLKVVAYHLNSSKMQYLGYSHPKSYDLSNSNGIYESFPYTPCMTGELRWPRRHAKKKTAT</sequence>
<keyword evidence="2" id="KW-1185">Reference proteome</keyword>
<dbReference type="Gramene" id="LPERR11G16940.1">
    <property type="protein sequence ID" value="LPERR11G16940.1"/>
    <property type="gene ID" value="LPERR11G16940"/>
</dbReference>
<evidence type="ECO:0000313" key="1">
    <source>
        <dbReference type="EnsemblPlants" id="LPERR11G16940.1"/>
    </source>
</evidence>
<proteinExistence type="predicted"/>
<dbReference type="PANTHER" id="PTHR34591">
    <property type="entry name" value="OS03G0653100 PROTEIN-RELATED"/>
    <property type="match status" value="1"/>
</dbReference>
<organism evidence="1 2">
    <name type="scientific">Leersia perrieri</name>
    <dbReference type="NCBI Taxonomy" id="77586"/>
    <lineage>
        <taxon>Eukaryota</taxon>
        <taxon>Viridiplantae</taxon>
        <taxon>Streptophyta</taxon>
        <taxon>Embryophyta</taxon>
        <taxon>Tracheophyta</taxon>
        <taxon>Spermatophyta</taxon>
        <taxon>Magnoliopsida</taxon>
        <taxon>Liliopsida</taxon>
        <taxon>Poales</taxon>
        <taxon>Poaceae</taxon>
        <taxon>BOP clade</taxon>
        <taxon>Oryzoideae</taxon>
        <taxon>Oryzeae</taxon>
        <taxon>Oryzinae</taxon>
        <taxon>Leersia</taxon>
    </lineage>
</organism>
<accession>A0A0D9XUG3</accession>
<name>A0A0D9XUG3_9ORYZ</name>
<dbReference type="eggNOG" id="ENOG502R3XE">
    <property type="taxonomic scope" value="Eukaryota"/>
</dbReference>
<reference evidence="2" key="2">
    <citation type="submission" date="2013-12" db="EMBL/GenBank/DDBJ databases">
        <authorList>
            <person name="Yu Y."/>
            <person name="Lee S."/>
            <person name="de Baynast K."/>
            <person name="Wissotski M."/>
            <person name="Liu L."/>
            <person name="Talag J."/>
            <person name="Goicoechea J."/>
            <person name="Angelova A."/>
            <person name="Jetty R."/>
            <person name="Kudrna D."/>
            <person name="Golser W."/>
            <person name="Rivera L."/>
            <person name="Zhang J."/>
            <person name="Wing R."/>
        </authorList>
    </citation>
    <scope>NUCLEOTIDE SEQUENCE</scope>
</reference>
<dbReference type="EnsemblPlants" id="LPERR11G16940.1">
    <property type="protein sequence ID" value="LPERR11G16940.1"/>
    <property type="gene ID" value="LPERR11G16940"/>
</dbReference>
<dbReference type="STRING" id="77586.A0A0D9XUG3"/>
<dbReference type="Proteomes" id="UP000032180">
    <property type="component" value="Chromosome 11"/>
</dbReference>
<evidence type="ECO:0008006" key="3">
    <source>
        <dbReference type="Google" id="ProtNLM"/>
    </source>
</evidence>
<dbReference type="HOGENOM" id="CLU_030606_3_0_1"/>
<evidence type="ECO:0000313" key="2">
    <source>
        <dbReference type="Proteomes" id="UP000032180"/>
    </source>
</evidence>
<protein>
    <recommendedName>
        <fullName evidence="3">F-box associated domain-containing protein</fullName>
    </recommendedName>
</protein>
<dbReference type="AlphaFoldDB" id="A0A0D9XUG3"/>